<comment type="caution">
    <text evidence="4">The sequence shown here is derived from an EMBL/GenBank/DDBJ whole genome shotgun (WGS) entry which is preliminary data.</text>
</comment>
<dbReference type="Proteomes" id="UP000603200">
    <property type="component" value="Unassembled WGS sequence"/>
</dbReference>
<reference evidence="4 5" key="1">
    <citation type="submission" date="2021-01" db="EMBL/GenBank/DDBJ databases">
        <title>Whole genome shotgun sequence of Actinoplanes humidus NBRC 14915.</title>
        <authorList>
            <person name="Komaki H."/>
            <person name="Tamura T."/>
        </authorList>
    </citation>
    <scope>NUCLEOTIDE SEQUENCE [LARGE SCALE GENOMIC DNA]</scope>
    <source>
        <strain evidence="4 5">NBRC 14915</strain>
    </source>
</reference>
<evidence type="ECO:0000256" key="1">
    <source>
        <dbReference type="SAM" id="Phobius"/>
    </source>
</evidence>
<dbReference type="PANTHER" id="PTHR24260">
    <property type="match status" value="1"/>
</dbReference>
<proteinExistence type="predicted"/>
<feature type="chain" id="PRO_5045787400" evidence="2">
    <location>
        <begin position="29"/>
        <end position="299"/>
    </location>
</feature>
<dbReference type="InterPro" id="IPR043504">
    <property type="entry name" value="Peptidase_S1_PA_chymotrypsin"/>
</dbReference>
<dbReference type="InterPro" id="IPR051333">
    <property type="entry name" value="CLIP_Serine_Protease"/>
</dbReference>
<keyword evidence="1" id="KW-0472">Membrane</keyword>
<sequence length="299" mass="30982">MRTTFTRVAVGAAIVLGVAVSAPGPAQAIAHGEDAAAGQYGFSVRLSMTGLPAADHGSRDSSCSGALIAPRWVITAGHCFRDASGKRVGRTVAGRTTATIGRTALTDHTGHEIDVVAVHQSKTADVSLVELDEAVTDVEPLRIATTPAAPDETVRLTGWGLTSYDEGDTVDRLQTGEFVVTELGEATVSVAGRAPRADTSACPHDSGGPYFRTRADGVPELVAVVSRGPACPHTGDDVAARADNLTGWVSDTMAGRVLGLTRNWWIAVCAALAGLLAIAVVIRTSRRGSRRGPGRRRAG</sequence>
<dbReference type="EMBL" id="BOMN01000148">
    <property type="protein sequence ID" value="GIE26628.1"/>
    <property type="molecule type" value="Genomic_DNA"/>
</dbReference>
<dbReference type="InterPro" id="IPR018114">
    <property type="entry name" value="TRYPSIN_HIS"/>
</dbReference>
<dbReference type="InterPro" id="IPR001314">
    <property type="entry name" value="Peptidase_S1A"/>
</dbReference>
<feature type="signal peptide" evidence="2">
    <location>
        <begin position="1"/>
        <end position="28"/>
    </location>
</feature>
<evidence type="ECO:0000313" key="5">
    <source>
        <dbReference type="Proteomes" id="UP000603200"/>
    </source>
</evidence>
<evidence type="ECO:0000313" key="4">
    <source>
        <dbReference type="EMBL" id="GIE26628.1"/>
    </source>
</evidence>
<evidence type="ECO:0000259" key="3">
    <source>
        <dbReference type="PROSITE" id="PS50240"/>
    </source>
</evidence>
<dbReference type="InterPro" id="IPR001254">
    <property type="entry name" value="Trypsin_dom"/>
</dbReference>
<keyword evidence="2" id="KW-0732">Signal</keyword>
<dbReference type="SMART" id="SM00020">
    <property type="entry name" value="Tryp_SPc"/>
    <property type="match status" value="1"/>
</dbReference>
<dbReference type="PRINTS" id="PR00722">
    <property type="entry name" value="CHYMOTRYPSIN"/>
</dbReference>
<dbReference type="InterPro" id="IPR009003">
    <property type="entry name" value="Peptidase_S1_PA"/>
</dbReference>
<keyword evidence="1" id="KW-0812">Transmembrane</keyword>
<gene>
    <name evidence="4" type="ORF">Ahu01nite_097300</name>
</gene>
<dbReference type="PROSITE" id="PS00134">
    <property type="entry name" value="TRYPSIN_HIS"/>
    <property type="match status" value="1"/>
</dbReference>
<dbReference type="Gene3D" id="2.40.10.10">
    <property type="entry name" value="Trypsin-like serine proteases"/>
    <property type="match status" value="1"/>
</dbReference>
<dbReference type="PANTHER" id="PTHR24260:SF136">
    <property type="entry name" value="GH08193P-RELATED"/>
    <property type="match status" value="1"/>
</dbReference>
<dbReference type="PROSITE" id="PS50240">
    <property type="entry name" value="TRYPSIN_DOM"/>
    <property type="match status" value="1"/>
</dbReference>
<keyword evidence="5" id="KW-1185">Reference proteome</keyword>
<organism evidence="4 5">
    <name type="scientific">Winogradskya humida</name>
    <dbReference type="NCBI Taxonomy" id="113566"/>
    <lineage>
        <taxon>Bacteria</taxon>
        <taxon>Bacillati</taxon>
        <taxon>Actinomycetota</taxon>
        <taxon>Actinomycetes</taxon>
        <taxon>Micromonosporales</taxon>
        <taxon>Micromonosporaceae</taxon>
        <taxon>Winogradskya</taxon>
    </lineage>
</organism>
<protein>
    <submittedName>
        <fullName evidence="4">Esterase</fullName>
    </submittedName>
</protein>
<dbReference type="Pfam" id="PF00089">
    <property type="entry name" value="Trypsin"/>
    <property type="match status" value="1"/>
</dbReference>
<feature type="domain" description="Peptidase S1" evidence="3">
    <location>
        <begin position="29"/>
        <end position="254"/>
    </location>
</feature>
<dbReference type="RefSeq" id="WP_203843529.1">
    <property type="nucleotide sequence ID" value="NZ_BAAATV010000039.1"/>
</dbReference>
<evidence type="ECO:0000256" key="2">
    <source>
        <dbReference type="SAM" id="SignalP"/>
    </source>
</evidence>
<name>A0ABQ4A6Z9_9ACTN</name>
<feature type="transmembrane region" description="Helical" evidence="1">
    <location>
        <begin position="264"/>
        <end position="282"/>
    </location>
</feature>
<accession>A0ABQ4A6Z9</accession>
<keyword evidence="1" id="KW-1133">Transmembrane helix</keyword>
<dbReference type="SUPFAM" id="SSF50494">
    <property type="entry name" value="Trypsin-like serine proteases"/>
    <property type="match status" value="1"/>
</dbReference>